<dbReference type="Pfam" id="PF02321">
    <property type="entry name" value="OEP"/>
    <property type="match status" value="2"/>
</dbReference>
<proteinExistence type="inferred from homology"/>
<feature type="coiled-coil region" evidence="8">
    <location>
        <begin position="375"/>
        <end position="424"/>
    </location>
</feature>
<dbReference type="GO" id="GO:0015288">
    <property type="term" value="F:porin activity"/>
    <property type="evidence" value="ECO:0007669"/>
    <property type="project" value="TreeGrafter"/>
</dbReference>
<keyword evidence="5" id="KW-0812">Transmembrane</keyword>
<evidence type="ECO:0000256" key="5">
    <source>
        <dbReference type="ARBA" id="ARBA00022692"/>
    </source>
</evidence>
<evidence type="ECO:0000256" key="2">
    <source>
        <dbReference type="ARBA" id="ARBA00007613"/>
    </source>
</evidence>
<sequence>MAKITSIIHICSLSGLMLLIPAILPAQEKPKEWTLDECIRYAHEQNIQIKKNKISLNESRIDTKLAKAQLFPSLSFSTSHGYTNYPAPGNTGASRNSYTGSYGLNASYTLYNGGKRKNTIKQQELQEQIQQLEIDASADDIEIAITTAYLQILYAMESVKINEQTVEVSKAQCERSKELLNAGSISKSDYAQLESQYSQDKYQLVVSQSSLEELILDLKQLLELEITDELSVYVPNLDDSDILTPLPSKESVYNIALGFIPSIQSSKLSINMAELEKVNAKSGYFPQISLNAGIGTGHITGSDYGFGTQMKNKFNENIGVTLSVPIYSNRENKSAVEKAKLQLETSKLDYLNSQKELLKTIESIYQDARSSQNQYNAASEQLKASQLSYELAEEQFYLGMKNTVELLTEKNNYLSAQQEQLQAKYMAILNLQLLNFYQDKPIKING</sequence>
<dbReference type="PANTHER" id="PTHR30026">
    <property type="entry name" value="OUTER MEMBRANE PROTEIN TOLC"/>
    <property type="match status" value="1"/>
</dbReference>
<evidence type="ECO:0000256" key="1">
    <source>
        <dbReference type="ARBA" id="ARBA00004442"/>
    </source>
</evidence>
<dbReference type="EMBL" id="AP023322">
    <property type="protein sequence ID" value="BCI62117.1"/>
    <property type="molecule type" value="Genomic_DNA"/>
</dbReference>
<keyword evidence="8" id="KW-0175">Coiled coil</keyword>
<dbReference type="PANTHER" id="PTHR30026:SF20">
    <property type="entry name" value="OUTER MEMBRANE PROTEIN TOLC"/>
    <property type="match status" value="1"/>
</dbReference>
<evidence type="ECO:0000256" key="4">
    <source>
        <dbReference type="ARBA" id="ARBA00022452"/>
    </source>
</evidence>
<feature type="coiled-coil region" evidence="8">
    <location>
        <begin position="115"/>
        <end position="142"/>
    </location>
</feature>
<keyword evidence="10" id="KW-1185">Reference proteome</keyword>
<keyword evidence="6" id="KW-0472">Membrane</keyword>
<comment type="similarity">
    <text evidence="2">Belongs to the outer membrane factor (OMF) (TC 1.B.17) family.</text>
</comment>
<keyword evidence="7" id="KW-0998">Cell outer membrane</keyword>
<reference evidence="10" key="1">
    <citation type="submission" date="2020-07" db="EMBL/GenBank/DDBJ databases">
        <title>Complete genome sequencing of Coprobacter sp. strain 2CBH44.</title>
        <authorList>
            <person name="Sakamoto M."/>
            <person name="Murakami T."/>
            <person name="Mori H."/>
        </authorList>
    </citation>
    <scope>NUCLEOTIDE SEQUENCE [LARGE SCALE GENOMIC DNA]</scope>
    <source>
        <strain evidence="10">2CBH44</strain>
    </source>
</reference>
<evidence type="ECO:0000313" key="10">
    <source>
        <dbReference type="Proteomes" id="UP000594042"/>
    </source>
</evidence>
<keyword evidence="3" id="KW-0813">Transport</keyword>
<accession>A0A7G1HWY7</accession>
<dbReference type="KEGG" id="copr:Cop2CBH44_04700"/>
<evidence type="ECO:0000256" key="8">
    <source>
        <dbReference type="SAM" id="Coils"/>
    </source>
</evidence>
<evidence type="ECO:0000256" key="3">
    <source>
        <dbReference type="ARBA" id="ARBA00022448"/>
    </source>
</evidence>
<gene>
    <name evidence="9" type="ORF">Cop2CBH44_04700</name>
</gene>
<evidence type="ECO:0000256" key="7">
    <source>
        <dbReference type="ARBA" id="ARBA00023237"/>
    </source>
</evidence>
<dbReference type="Proteomes" id="UP000594042">
    <property type="component" value="Chromosome"/>
</dbReference>
<protein>
    <submittedName>
        <fullName evidence="9">Transporter</fullName>
    </submittedName>
</protein>
<evidence type="ECO:0000313" key="9">
    <source>
        <dbReference type="EMBL" id="BCI62117.1"/>
    </source>
</evidence>
<dbReference type="GO" id="GO:0009279">
    <property type="term" value="C:cell outer membrane"/>
    <property type="evidence" value="ECO:0007669"/>
    <property type="project" value="UniProtKB-SubCell"/>
</dbReference>
<dbReference type="InterPro" id="IPR051906">
    <property type="entry name" value="TolC-like"/>
</dbReference>
<evidence type="ECO:0000256" key="6">
    <source>
        <dbReference type="ARBA" id="ARBA00023136"/>
    </source>
</evidence>
<dbReference type="GO" id="GO:1990281">
    <property type="term" value="C:efflux pump complex"/>
    <property type="evidence" value="ECO:0007669"/>
    <property type="project" value="TreeGrafter"/>
</dbReference>
<dbReference type="SUPFAM" id="SSF56954">
    <property type="entry name" value="Outer membrane efflux proteins (OEP)"/>
    <property type="match status" value="1"/>
</dbReference>
<dbReference type="AlphaFoldDB" id="A0A7G1HWY7"/>
<organism evidence="9 10">
    <name type="scientific">Coprobacter secundus subsp. similis</name>
    <dbReference type="NCBI Taxonomy" id="2751153"/>
    <lineage>
        <taxon>Bacteria</taxon>
        <taxon>Pseudomonadati</taxon>
        <taxon>Bacteroidota</taxon>
        <taxon>Bacteroidia</taxon>
        <taxon>Bacteroidales</taxon>
        <taxon>Barnesiellaceae</taxon>
        <taxon>Coprobacter</taxon>
    </lineage>
</organism>
<dbReference type="InterPro" id="IPR003423">
    <property type="entry name" value="OMP_efflux"/>
</dbReference>
<dbReference type="RefSeq" id="WP_021929947.1">
    <property type="nucleotide sequence ID" value="NZ_AP023322.1"/>
</dbReference>
<comment type="subcellular location">
    <subcellularLocation>
        <location evidence="1">Cell outer membrane</location>
    </subcellularLocation>
</comment>
<name>A0A7G1HWY7_9BACT</name>
<keyword evidence="4" id="KW-1134">Transmembrane beta strand</keyword>
<dbReference type="GO" id="GO:0015562">
    <property type="term" value="F:efflux transmembrane transporter activity"/>
    <property type="evidence" value="ECO:0007669"/>
    <property type="project" value="InterPro"/>
</dbReference>
<dbReference type="Gene3D" id="1.20.1600.10">
    <property type="entry name" value="Outer membrane efflux proteins (OEP)"/>
    <property type="match status" value="1"/>
</dbReference>